<name>A0AAW2HBJ8_9NEOP</name>
<organism evidence="2">
    <name type="scientific">Menopon gallinae</name>
    <name type="common">poultry shaft louse</name>
    <dbReference type="NCBI Taxonomy" id="328185"/>
    <lineage>
        <taxon>Eukaryota</taxon>
        <taxon>Metazoa</taxon>
        <taxon>Ecdysozoa</taxon>
        <taxon>Arthropoda</taxon>
        <taxon>Hexapoda</taxon>
        <taxon>Insecta</taxon>
        <taxon>Pterygota</taxon>
        <taxon>Neoptera</taxon>
        <taxon>Paraneoptera</taxon>
        <taxon>Psocodea</taxon>
        <taxon>Troctomorpha</taxon>
        <taxon>Phthiraptera</taxon>
        <taxon>Amblycera</taxon>
        <taxon>Menoponidae</taxon>
        <taxon>Menopon</taxon>
    </lineage>
</organism>
<feature type="region of interest" description="Disordered" evidence="1">
    <location>
        <begin position="1"/>
        <end position="33"/>
    </location>
</feature>
<gene>
    <name evidence="2" type="ORF">PYX00_009500</name>
</gene>
<dbReference type="EMBL" id="JARGDH010000005">
    <property type="protein sequence ID" value="KAL0267151.1"/>
    <property type="molecule type" value="Genomic_DNA"/>
</dbReference>
<reference evidence="2" key="1">
    <citation type="journal article" date="2024" name="Gigascience">
        <title>Chromosome-level genome of the poultry shaft louse Menopon gallinae provides insight into the host-switching and adaptive evolution of parasitic lice.</title>
        <authorList>
            <person name="Xu Y."/>
            <person name="Ma L."/>
            <person name="Liu S."/>
            <person name="Liang Y."/>
            <person name="Liu Q."/>
            <person name="He Z."/>
            <person name="Tian L."/>
            <person name="Duan Y."/>
            <person name="Cai W."/>
            <person name="Li H."/>
            <person name="Song F."/>
        </authorList>
    </citation>
    <scope>NUCLEOTIDE SEQUENCE</scope>
    <source>
        <strain evidence="2">Cailab_2023a</strain>
    </source>
</reference>
<dbReference type="AlphaFoldDB" id="A0AAW2HBJ8"/>
<proteinExistence type="predicted"/>
<sequence>MREDSRPGTTTTPPPPPRITCRMSHTSSSHFKWESNHERLRHAGDMDHEMRIQVRIYFSAAEVTRRGSNNKERKKSRSLEYGAFLALWR</sequence>
<comment type="caution">
    <text evidence="2">The sequence shown here is derived from an EMBL/GenBank/DDBJ whole genome shotgun (WGS) entry which is preliminary data.</text>
</comment>
<protein>
    <submittedName>
        <fullName evidence="2">Uncharacterized protein</fullName>
    </submittedName>
</protein>
<accession>A0AAW2HBJ8</accession>
<evidence type="ECO:0000256" key="1">
    <source>
        <dbReference type="SAM" id="MobiDB-lite"/>
    </source>
</evidence>
<evidence type="ECO:0000313" key="2">
    <source>
        <dbReference type="EMBL" id="KAL0267151.1"/>
    </source>
</evidence>